<dbReference type="PIRSF" id="PIRSF000193">
    <property type="entry name" value="Pyrrol-5-carb_rd"/>
    <property type="match status" value="1"/>
</dbReference>
<feature type="binding site" evidence="7">
    <location>
        <begin position="10"/>
        <end position="15"/>
    </location>
    <ligand>
        <name>NADP(+)</name>
        <dbReference type="ChEBI" id="CHEBI:58349"/>
    </ligand>
</feature>
<keyword evidence="5 8" id="KW-0028">Amino-acid biosynthesis</keyword>
<dbReference type="PROSITE" id="PS00521">
    <property type="entry name" value="P5CR"/>
    <property type="match status" value="1"/>
</dbReference>
<evidence type="ECO:0000256" key="5">
    <source>
        <dbReference type="HAMAP-Rule" id="MF_01925"/>
    </source>
</evidence>
<evidence type="ECO:0000259" key="9">
    <source>
        <dbReference type="Pfam" id="PF03807"/>
    </source>
</evidence>
<dbReference type="Pfam" id="PF14748">
    <property type="entry name" value="P5CR_dimer"/>
    <property type="match status" value="1"/>
</dbReference>
<proteinExistence type="inferred from homology"/>
<dbReference type="SUPFAM" id="SSF48179">
    <property type="entry name" value="6-phosphogluconate dehydrogenase C-terminal domain-like"/>
    <property type="match status" value="1"/>
</dbReference>
<keyword evidence="5" id="KW-0963">Cytoplasm</keyword>
<organism evidence="11 12">
    <name type="scientific">Nostoc piscinale CENA21</name>
    <dbReference type="NCBI Taxonomy" id="224013"/>
    <lineage>
        <taxon>Bacteria</taxon>
        <taxon>Bacillati</taxon>
        <taxon>Cyanobacteriota</taxon>
        <taxon>Cyanophyceae</taxon>
        <taxon>Nostocales</taxon>
        <taxon>Nostocaceae</taxon>
        <taxon>Nostoc</taxon>
    </lineage>
</organism>
<evidence type="ECO:0000256" key="6">
    <source>
        <dbReference type="NCBIfam" id="TIGR00112"/>
    </source>
</evidence>
<dbReference type="NCBIfam" id="TIGR00112">
    <property type="entry name" value="proC"/>
    <property type="match status" value="1"/>
</dbReference>
<comment type="catalytic activity">
    <reaction evidence="5">
        <text>L-proline + NAD(+) = (S)-1-pyrroline-5-carboxylate + NADH + 2 H(+)</text>
        <dbReference type="Rhea" id="RHEA:14105"/>
        <dbReference type="ChEBI" id="CHEBI:15378"/>
        <dbReference type="ChEBI" id="CHEBI:17388"/>
        <dbReference type="ChEBI" id="CHEBI:57540"/>
        <dbReference type="ChEBI" id="CHEBI:57945"/>
        <dbReference type="ChEBI" id="CHEBI:60039"/>
        <dbReference type="EC" id="1.5.1.2"/>
    </reaction>
</comment>
<dbReference type="PANTHER" id="PTHR11645">
    <property type="entry name" value="PYRROLINE-5-CARBOXYLATE REDUCTASE"/>
    <property type="match status" value="1"/>
</dbReference>
<feature type="domain" description="Pyrroline-5-carboxylate reductase catalytic N-terminal" evidence="9">
    <location>
        <begin position="6"/>
        <end position="100"/>
    </location>
</feature>
<feature type="domain" description="Pyrroline-5-carboxylate reductase dimerisation" evidence="10">
    <location>
        <begin position="165"/>
        <end position="269"/>
    </location>
</feature>
<comment type="catalytic activity">
    <reaction evidence="5 8">
        <text>L-proline + NADP(+) = (S)-1-pyrroline-5-carboxylate + NADPH + 2 H(+)</text>
        <dbReference type="Rhea" id="RHEA:14109"/>
        <dbReference type="ChEBI" id="CHEBI:15378"/>
        <dbReference type="ChEBI" id="CHEBI:17388"/>
        <dbReference type="ChEBI" id="CHEBI:57783"/>
        <dbReference type="ChEBI" id="CHEBI:58349"/>
        <dbReference type="ChEBI" id="CHEBI:60039"/>
        <dbReference type="EC" id="1.5.1.2"/>
    </reaction>
</comment>
<dbReference type="InterPro" id="IPR008927">
    <property type="entry name" value="6-PGluconate_DH-like_C_sf"/>
</dbReference>
<evidence type="ECO:0000313" key="12">
    <source>
        <dbReference type="Proteomes" id="UP000062645"/>
    </source>
</evidence>
<keyword evidence="12" id="KW-1185">Reference proteome</keyword>
<dbReference type="OrthoDB" id="9805754at2"/>
<evidence type="ECO:0000256" key="1">
    <source>
        <dbReference type="ARBA" id="ARBA00005525"/>
    </source>
</evidence>
<dbReference type="GO" id="GO:0005737">
    <property type="term" value="C:cytoplasm"/>
    <property type="evidence" value="ECO:0007669"/>
    <property type="project" value="UniProtKB-SubCell"/>
</dbReference>
<comment type="subcellular location">
    <subcellularLocation>
        <location evidence="5">Cytoplasm</location>
    </subcellularLocation>
</comment>
<dbReference type="InterPro" id="IPR036291">
    <property type="entry name" value="NAD(P)-bd_dom_sf"/>
</dbReference>
<dbReference type="STRING" id="224013.ACX27_12175"/>
<dbReference type="EMBL" id="CP012036">
    <property type="protein sequence ID" value="ALF53430.1"/>
    <property type="molecule type" value="Genomic_DNA"/>
</dbReference>
<dbReference type="RefSeq" id="WP_062292577.1">
    <property type="nucleotide sequence ID" value="NZ_CP012036.1"/>
</dbReference>
<evidence type="ECO:0000259" key="10">
    <source>
        <dbReference type="Pfam" id="PF14748"/>
    </source>
</evidence>
<sequence>MLGDLQIAFIGGGTMGEMIISRLLSTKVVQKPELIVVSDPLSPRCLHLEREYGVRTTTSNIEAIQGASIVVLAVKPQVLASVMAMLKGKISPDVLVISIIGGVGIASLCEGLNHAAVVRTMPNIAVQVGHGTTVWSASSSVTEVQRSQTQVILQALGKEFVTQNEHYLDMSTALSSAGTGFIYLYIEAMIDAGVQMGLTRIQAQELTLHTIAGSIDLMFQTNEHPAVLRNKVTSPGGVTAAGLYELEKGGMRTVIANAVLTALSRTQQLGSMF</sequence>
<evidence type="ECO:0000313" key="11">
    <source>
        <dbReference type="EMBL" id="ALF53430.1"/>
    </source>
</evidence>
<dbReference type="PANTHER" id="PTHR11645:SF66">
    <property type="entry name" value="PYRROLINE-5-CARBOXYLATE REDUCTASE"/>
    <property type="match status" value="1"/>
</dbReference>
<reference evidence="11 12" key="2">
    <citation type="journal article" date="2016" name="Genome Announc.">
        <title>Draft Genome Sequence of the N2-Fixing Cyanobacterium Nostoc piscinale CENA21, Isolated from the Brazilian Amazon Floodplain.</title>
        <authorList>
            <person name="Leao T."/>
            <person name="Guimaraes P.I."/>
            <person name="de Melo A.G."/>
            <person name="Ramos R.T."/>
            <person name="Leao P.N."/>
            <person name="Silva A."/>
            <person name="Fiore M.F."/>
            <person name="Schneider M.P."/>
        </authorList>
    </citation>
    <scope>NUCLEOTIDE SEQUENCE [LARGE SCALE GENOMIC DNA]</scope>
    <source>
        <strain evidence="11 12">CENA21</strain>
    </source>
</reference>
<dbReference type="GO" id="GO:0055129">
    <property type="term" value="P:L-proline biosynthetic process"/>
    <property type="evidence" value="ECO:0007669"/>
    <property type="project" value="UniProtKB-UniRule"/>
</dbReference>
<keyword evidence="3 5" id="KW-0560">Oxidoreductase</keyword>
<gene>
    <name evidence="11" type="primary">pisG</name>
    <name evidence="5" type="synonym">proC</name>
    <name evidence="11" type="ORF">ACX27_12175</name>
</gene>
<evidence type="ECO:0000256" key="3">
    <source>
        <dbReference type="ARBA" id="ARBA00023002"/>
    </source>
</evidence>
<protein>
    <recommendedName>
        <fullName evidence="5 6">Pyrroline-5-carboxylate reductase</fullName>
        <shortName evidence="5">P5C reductase</shortName>
        <shortName evidence="5">P5CR</shortName>
        <ecNumber evidence="5 6">1.5.1.2</ecNumber>
    </recommendedName>
    <alternativeName>
        <fullName evidence="5">PCA reductase</fullName>
    </alternativeName>
</protein>
<accession>A0A0M5ML09</accession>
<name>A0A0M5ML09_9NOSO</name>
<dbReference type="KEGG" id="npz:ACX27_12175"/>
<evidence type="ECO:0000256" key="2">
    <source>
        <dbReference type="ARBA" id="ARBA00022857"/>
    </source>
</evidence>
<evidence type="ECO:0000256" key="7">
    <source>
        <dbReference type="PIRSR" id="PIRSR000193-1"/>
    </source>
</evidence>
<dbReference type="InterPro" id="IPR000304">
    <property type="entry name" value="Pyrroline-COOH_reductase"/>
</dbReference>
<keyword evidence="5 8" id="KW-0641">Proline biosynthesis</keyword>
<comment type="function">
    <text evidence="4 5">Catalyzes the reduction of 1-pyrroline-5-carboxylate (PCA) to L-proline.</text>
</comment>
<dbReference type="HAMAP" id="MF_01925">
    <property type="entry name" value="P5C_reductase"/>
    <property type="match status" value="1"/>
</dbReference>
<feature type="binding site" evidence="7">
    <location>
        <position position="60"/>
    </location>
    <ligand>
        <name>NADPH</name>
        <dbReference type="ChEBI" id="CHEBI:57783"/>
    </ligand>
</feature>
<reference evidence="12" key="1">
    <citation type="submission" date="2015-07" db="EMBL/GenBank/DDBJ databases">
        <title>Genome Of Nitrogen-Fixing Cyanobacterium Nostoc piscinale CENA21 From Solimoes/Amazon River Floodplain Sediments And Comparative Genomics To Uncover Biosynthetic Natural Products Potential.</title>
        <authorList>
            <person name="Leao T.F."/>
            <person name="Leao P.N."/>
            <person name="Guimaraes P.I."/>
            <person name="de Melo A.G.C."/>
            <person name="Ramos R.T.J."/>
            <person name="Silva A."/>
            <person name="Fiore M.F."/>
            <person name="Schneider M.P.C."/>
        </authorList>
    </citation>
    <scope>NUCLEOTIDE SEQUENCE [LARGE SCALE GENOMIC DNA]</scope>
    <source>
        <strain evidence="12">CENA21</strain>
    </source>
</reference>
<keyword evidence="2 5" id="KW-0521">NADP</keyword>
<dbReference type="Pfam" id="PF03807">
    <property type="entry name" value="F420_oxidored"/>
    <property type="match status" value="1"/>
</dbReference>
<dbReference type="InterPro" id="IPR029036">
    <property type="entry name" value="P5CR_dimer"/>
</dbReference>
<dbReference type="EC" id="1.5.1.2" evidence="5 6"/>
<comment type="similarity">
    <text evidence="1 5 8">Belongs to the pyrroline-5-carboxylate reductase family.</text>
</comment>
<evidence type="ECO:0000256" key="8">
    <source>
        <dbReference type="RuleBase" id="RU003903"/>
    </source>
</evidence>
<feature type="binding site" evidence="7">
    <location>
        <begin position="73"/>
        <end position="76"/>
    </location>
    <ligand>
        <name>NADP(+)</name>
        <dbReference type="ChEBI" id="CHEBI:58349"/>
    </ligand>
</feature>
<dbReference type="Gene3D" id="1.10.3730.10">
    <property type="entry name" value="ProC C-terminal domain-like"/>
    <property type="match status" value="1"/>
</dbReference>
<dbReference type="GO" id="GO:0004735">
    <property type="term" value="F:pyrroline-5-carboxylate reductase activity"/>
    <property type="evidence" value="ECO:0007669"/>
    <property type="project" value="UniProtKB-UniRule"/>
</dbReference>
<dbReference type="AlphaFoldDB" id="A0A0M5ML09"/>
<dbReference type="PATRIC" id="fig|224013.5.peg.2950"/>
<dbReference type="SUPFAM" id="SSF51735">
    <property type="entry name" value="NAD(P)-binding Rossmann-fold domains"/>
    <property type="match status" value="1"/>
</dbReference>
<dbReference type="InterPro" id="IPR028939">
    <property type="entry name" value="P5C_Rdtase_cat_N"/>
</dbReference>
<dbReference type="UniPathway" id="UPA00098">
    <property type="reaction ID" value="UER00361"/>
</dbReference>
<dbReference type="InterPro" id="IPR053790">
    <property type="entry name" value="P5CR-like_CS"/>
</dbReference>
<dbReference type="Proteomes" id="UP000062645">
    <property type="component" value="Chromosome"/>
</dbReference>
<comment type="pathway">
    <text evidence="5 8">Amino-acid biosynthesis; L-proline biosynthesis; L-proline from L-glutamate 5-semialdehyde: step 1/1.</text>
</comment>
<feature type="binding site" evidence="7">
    <location>
        <position position="38"/>
    </location>
    <ligand>
        <name>NADP(+)</name>
        <dbReference type="ChEBI" id="CHEBI:58349"/>
    </ligand>
</feature>
<dbReference type="Gene3D" id="3.40.50.720">
    <property type="entry name" value="NAD(P)-binding Rossmann-like Domain"/>
    <property type="match status" value="1"/>
</dbReference>
<dbReference type="FunFam" id="1.10.3730.10:FF:000001">
    <property type="entry name" value="Pyrroline-5-carboxylate reductase"/>
    <property type="match status" value="1"/>
</dbReference>
<evidence type="ECO:0000256" key="4">
    <source>
        <dbReference type="ARBA" id="ARBA00058118"/>
    </source>
</evidence>